<dbReference type="InterPro" id="IPR003593">
    <property type="entry name" value="AAA+_ATPase"/>
</dbReference>
<dbReference type="InterPro" id="IPR027417">
    <property type="entry name" value="P-loop_NTPase"/>
</dbReference>
<dbReference type="SMART" id="SM00382">
    <property type="entry name" value="AAA"/>
    <property type="match status" value="1"/>
</dbReference>
<reference evidence="2 3" key="1">
    <citation type="submission" date="2022-07" db="EMBL/GenBank/DDBJ databases">
        <title>Bombella genomes.</title>
        <authorList>
            <person name="Harer L."/>
            <person name="Styblova S."/>
            <person name="Ehrmann M."/>
        </authorList>
    </citation>
    <scope>NUCLEOTIDE SEQUENCE [LARGE SCALE GENOMIC DNA]</scope>
    <source>
        <strain evidence="2 3">TMW 2.2558</strain>
    </source>
</reference>
<evidence type="ECO:0000313" key="3">
    <source>
        <dbReference type="Proteomes" id="UP001165648"/>
    </source>
</evidence>
<dbReference type="InterPro" id="IPR011646">
    <property type="entry name" value="KAP_P-loop"/>
</dbReference>
<keyword evidence="3" id="KW-1185">Reference proteome</keyword>
<organism evidence="2 3">
    <name type="scientific">Bombella saccharophila</name>
    <dbReference type="NCBI Taxonomy" id="2967338"/>
    <lineage>
        <taxon>Bacteria</taxon>
        <taxon>Pseudomonadati</taxon>
        <taxon>Pseudomonadota</taxon>
        <taxon>Alphaproteobacteria</taxon>
        <taxon>Acetobacterales</taxon>
        <taxon>Acetobacteraceae</taxon>
        <taxon>Bombella</taxon>
    </lineage>
</organism>
<feature type="domain" description="AAA+ ATPase" evidence="1">
    <location>
        <begin position="28"/>
        <end position="207"/>
    </location>
</feature>
<name>A0ABT3WAS8_9PROT</name>
<gene>
    <name evidence="2" type="ORF">NQF64_06615</name>
</gene>
<dbReference type="Gene3D" id="3.40.50.300">
    <property type="entry name" value="P-loop containing nucleotide triphosphate hydrolases"/>
    <property type="match status" value="1"/>
</dbReference>
<proteinExistence type="predicted"/>
<dbReference type="Proteomes" id="UP001165648">
    <property type="component" value="Unassembled WGS sequence"/>
</dbReference>
<dbReference type="Pfam" id="PF07693">
    <property type="entry name" value="KAP_NTPase"/>
    <property type="match status" value="1"/>
</dbReference>
<protein>
    <submittedName>
        <fullName evidence="2">KAP family NTPase</fullName>
    </submittedName>
</protein>
<accession>A0ABT3WAS8</accession>
<dbReference type="SUPFAM" id="SSF52540">
    <property type="entry name" value="P-loop containing nucleoside triphosphate hydrolases"/>
    <property type="match status" value="1"/>
</dbReference>
<dbReference type="RefSeq" id="WP_266106886.1">
    <property type="nucleotide sequence ID" value="NZ_JANIDW010000003.1"/>
</dbReference>
<evidence type="ECO:0000259" key="1">
    <source>
        <dbReference type="SMART" id="SM00382"/>
    </source>
</evidence>
<dbReference type="EMBL" id="JANIDW010000003">
    <property type="protein sequence ID" value="MCX5614912.1"/>
    <property type="molecule type" value="Genomic_DNA"/>
</dbReference>
<evidence type="ECO:0000313" key="2">
    <source>
        <dbReference type="EMBL" id="MCX5614912.1"/>
    </source>
</evidence>
<sequence length="628" mass="73536">MTKKYNWAGPNKYIATLLNQYCYGTNKPPFALMIDGPRGCGKTWLVKRFFAKRKKEHTTNTALNVIYVSLSGIQDANDLTKAIYASMHPFWGKKVGELGKVLFKGLLSNTLNINLHPTKQNKKDPAILLGTPTPKGHKKNIFKDRILILDDIEHAKMPISDILALIHPLVESRETRVILIAHEEDIAANNDEEKYRYSRIKEKTIYLTLSVRPDVRSTWKDTLSRTPETAFTKFLLKHEDQFITFINATRVRNLRTLSFFITFGSALFTFFKKHYDCKKYEQQIIDILYLLYGLIIEKCLHKRSLAQICEILDFNMHFYLEDNHHEIDRYTETEKAYLTMGNKPYFQRFQIYYNVYPILYNMLDDGKLDEAALKNIASYFFQDDETPSWQQLLFYEHENHLKEKGNALVYNFLHDFQSTMARDDEEVLHICDLYLFLHKLGVTNGDPISKLQDYIIRYIDTLSLTEKDLTYPPHHLSGHQISNYISTDNDTDLLFDIKNFFLSKKEEFFRANIPPLLEKIIAHKNAAFLIHGVQNKYPYLREMPYLHLISPTLFIEKLADQTAISQYLIFSSLNKRFQKTLLASDPLSREREWFEHLTQSLERAMDNPDTDPLSKEVLSRNIETLQQA</sequence>
<comment type="caution">
    <text evidence="2">The sequence shown here is derived from an EMBL/GenBank/DDBJ whole genome shotgun (WGS) entry which is preliminary data.</text>
</comment>